<dbReference type="Proteomes" id="UP001552299">
    <property type="component" value="Unassembled WGS sequence"/>
</dbReference>
<feature type="domain" description="OTU" evidence="2">
    <location>
        <begin position="18"/>
        <end position="127"/>
    </location>
</feature>
<dbReference type="PANTHER" id="PTHR12419">
    <property type="entry name" value="OTU DOMAIN CONTAINING PROTEIN"/>
    <property type="match status" value="1"/>
</dbReference>
<comment type="caution">
    <text evidence="3">The sequence shown here is derived from an EMBL/GenBank/DDBJ whole genome shotgun (WGS) entry which is preliminary data.</text>
</comment>
<evidence type="ECO:0000259" key="2">
    <source>
        <dbReference type="PROSITE" id="PS50802"/>
    </source>
</evidence>
<dbReference type="InterPro" id="IPR050704">
    <property type="entry name" value="Peptidase_C85-like"/>
</dbReference>
<proteinExistence type="inferred from homology"/>
<dbReference type="Gene3D" id="3.90.70.80">
    <property type="match status" value="1"/>
</dbReference>
<dbReference type="PANTHER" id="PTHR12419:SF3">
    <property type="entry name" value="OVARIAN TUMOR DOMAIN-CONTAINING DEUBIQUITINATING ENZYME 12"/>
    <property type="match status" value="1"/>
</dbReference>
<dbReference type="PROSITE" id="PS50802">
    <property type="entry name" value="OTU"/>
    <property type="match status" value="1"/>
</dbReference>
<comment type="similarity">
    <text evidence="1">Belongs to the peptidase C85 family.</text>
</comment>
<reference evidence="3 4" key="1">
    <citation type="journal article" date="2024" name="Plant Biotechnol. J.">
        <title>Dendrobium thyrsiflorum genome and its molecular insights into genes involved in important horticultural traits.</title>
        <authorList>
            <person name="Chen B."/>
            <person name="Wang J.Y."/>
            <person name="Zheng P.J."/>
            <person name="Li K.L."/>
            <person name="Liang Y.M."/>
            <person name="Chen X.F."/>
            <person name="Zhang C."/>
            <person name="Zhao X."/>
            <person name="He X."/>
            <person name="Zhang G.Q."/>
            <person name="Liu Z.J."/>
            <person name="Xu Q."/>
        </authorList>
    </citation>
    <scope>NUCLEOTIDE SEQUENCE [LARGE SCALE GENOMIC DNA]</scope>
    <source>
        <strain evidence="3">GZMU011</strain>
    </source>
</reference>
<evidence type="ECO:0000313" key="3">
    <source>
        <dbReference type="EMBL" id="KAL0905428.1"/>
    </source>
</evidence>
<dbReference type="AlphaFoldDB" id="A0ABD0U0T6"/>
<dbReference type="SUPFAM" id="SSF54001">
    <property type="entry name" value="Cysteine proteinases"/>
    <property type="match status" value="1"/>
</dbReference>
<name>A0ABD0U0T6_DENTH</name>
<dbReference type="EMBL" id="JANQDX010000018">
    <property type="protein sequence ID" value="KAL0905428.1"/>
    <property type="molecule type" value="Genomic_DNA"/>
</dbReference>
<sequence>MENIKNEDAGSRLTAYGLFEVKVSGDGNCQFRAISDQLYGSSEYHKLVRKEVVKQLKEFRSIYEGYIPMKYKKYRKKMAKSGEWGDHVTLQAAADKALTVRSDSMSPQDNAGIRRTMGSTLGFVVGI</sequence>
<accession>A0ABD0U0T6</accession>
<dbReference type="InterPro" id="IPR003323">
    <property type="entry name" value="OTU_dom"/>
</dbReference>
<evidence type="ECO:0000256" key="1">
    <source>
        <dbReference type="ARBA" id="ARBA00010407"/>
    </source>
</evidence>
<dbReference type="InterPro" id="IPR038765">
    <property type="entry name" value="Papain-like_cys_pep_sf"/>
</dbReference>
<organism evidence="3 4">
    <name type="scientific">Dendrobium thyrsiflorum</name>
    <name type="common">Pinecone-like raceme dendrobium</name>
    <name type="synonym">Orchid</name>
    <dbReference type="NCBI Taxonomy" id="117978"/>
    <lineage>
        <taxon>Eukaryota</taxon>
        <taxon>Viridiplantae</taxon>
        <taxon>Streptophyta</taxon>
        <taxon>Embryophyta</taxon>
        <taxon>Tracheophyta</taxon>
        <taxon>Spermatophyta</taxon>
        <taxon>Magnoliopsida</taxon>
        <taxon>Liliopsida</taxon>
        <taxon>Asparagales</taxon>
        <taxon>Orchidaceae</taxon>
        <taxon>Epidendroideae</taxon>
        <taxon>Malaxideae</taxon>
        <taxon>Dendrobiinae</taxon>
        <taxon>Dendrobium</taxon>
    </lineage>
</organism>
<keyword evidence="4" id="KW-1185">Reference proteome</keyword>
<evidence type="ECO:0000313" key="4">
    <source>
        <dbReference type="Proteomes" id="UP001552299"/>
    </source>
</evidence>
<dbReference type="Pfam" id="PF02338">
    <property type="entry name" value="OTU"/>
    <property type="match status" value="1"/>
</dbReference>
<protein>
    <recommendedName>
        <fullName evidence="2">OTU domain-containing protein</fullName>
    </recommendedName>
</protein>
<gene>
    <name evidence="3" type="ORF">M5K25_023848</name>
</gene>